<comment type="caution">
    <text evidence="1">The sequence shown here is derived from an EMBL/GenBank/DDBJ whole genome shotgun (WGS) entry which is preliminary data.</text>
</comment>
<dbReference type="EMBL" id="JADNRY010000004">
    <property type="protein sequence ID" value="KAF9077385.1"/>
    <property type="molecule type" value="Genomic_DNA"/>
</dbReference>
<protein>
    <submittedName>
        <fullName evidence="1">Uncharacterized protein</fullName>
    </submittedName>
</protein>
<dbReference type="OrthoDB" id="3089723at2759"/>
<accession>A0A9P5UEL3</accession>
<reference evidence="1" key="1">
    <citation type="submission" date="2020-11" db="EMBL/GenBank/DDBJ databases">
        <authorList>
            <consortium name="DOE Joint Genome Institute"/>
            <person name="Ahrendt S."/>
            <person name="Riley R."/>
            <person name="Andreopoulos W."/>
            <person name="Labutti K."/>
            <person name="Pangilinan J."/>
            <person name="Ruiz-Duenas F.J."/>
            <person name="Barrasa J.M."/>
            <person name="Sanchez-Garcia M."/>
            <person name="Camarero S."/>
            <person name="Miyauchi S."/>
            <person name="Serrano A."/>
            <person name="Linde D."/>
            <person name="Babiker R."/>
            <person name="Drula E."/>
            <person name="Ayuso-Fernandez I."/>
            <person name="Pacheco R."/>
            <person name="Padilla G."/>
            <person name="Ferreira P."/>
            <person name="Barriuso J."/>
            <person name="Kellner H."/>
            <person name="Castanera R."/>
            <person name="Alfaro M."/>
            <person name="Ramirez L."/>
            <person name="Pisabarro A.G."/>
            <person name="Kuo A."/>
            <person name="Tritt A."/>
            <person name="Lipzen A."/>
            <person name="He G."/>
            <person name="Yan M."/>
            <person name="Ng V."/>
            <person name="Cullen D."/>
            <person name="Martin F."/>
            <person name="Rosso M.-N."/>
            <person name="Henrissat B."/>
            <person name="Hibbett D."/>
            <person name="Martinez A.T."/>
            <person name="Grigoriev I.V."/>
        </authorList>
    </citation>
    <scope>NUCLEOTIDE SEQUENCE</scope>
    <source>
        <strain evidence="1">AH 40177</strain>
    </source>
</reference>
<sequence length="236" mass="26810">MVPPWPKNVVGSDIIIRSHSYLSHEYSARTKKNPAISRETCKKIDYVEAVSKLEQPCFYRLFRDWSFESKLYALIVASGKYGVSLANDGIPILVQTPCDPCSSKLHTVNPQECGCRIETKVVYSPEDATPTKAHFKLTEMETPRLGINAKGPLYHACRDGCLMPPEWLLETTLDNMRHMYKEEPFVAELLAQRGKYGWRGIQETPETPTMIYEPVVRQNPNWCLSKHYGDVSAVLA</sequence>
<name>A0A9P5UEL3_9AGAR</name>
<proteinExistence type="predicted"/>
<evidence type="ECO:0000313" key="1">
    <source>
        <dbReference type="EMBL" id="KAF9077385.1"/>
    </source>
</evidence>
<gene>
    <name evidence="1" type="ORF">BDP27DRAFT_608200</name>
</gene>
<evidence type="ECO:0000313" key="2">
    <source>
        <dbReference type="Proteomes" id="UP000772434"/>
    </source>
</evidence>
<dbReference type="Proteomes" id="UP000772434">
    <property type="component" value="Unassembled WGS sequence"/>
</dbReference>
<dbReference type="AlphaFoldDB" id="A0A9P5UEL3"/>
<organism evidence="1 2">
    <name type="scientific">Rhodocollybia butyracea</name>
    <dbReference type="NCBI Taxonomy" id="206335"/>
    <lineage>
        <taxon>Eukaryota</taxon>
        <taxon>Fungi</taxon>
        <taxon>Dikarya</taxon>
        <taxon>Basidiomycota</taxon>
        <taxon>Agaricomycotina</taxon>
        <taxon>Agaricomycetes</taxon>
        <taxon>Agaricomycetidae</taxon>
        <taxon>Agaricales</taxon>
        <taxon>Marasmiineae</taxon>
        <taxon>Omphalotaceae</taxon>
        <taxon>Rhodocollybia</taxon>
    </lineage>
</organism>
<keyword evidence="2" id="KW-1185">Reference proteome</keyword>